<evidence type="ECO:0000313" key="11">
    <source>
        <dbReference type="Proteomes" id="UP001205603"/>
    </source>
</evidence>
<evidence type="ECO:0000256" key="1">
    <source>
        <dbReference type="ARBA" id="ARBA00004903"/>
    </source>
</evidence>
<evidence type="ECO:0000256" key="2">
    <source>
        <dbReference type="ARBA" id="ARBA00009539"/>
    </source>
</evidence>
<dbReference type="PRINTS" id="PR00070">
    <property type="entry name" value="DHFR"/>
</dbReference>
<evidence type="ECO:0000256" key="5">
    <source>
        <dbReference type="ARBA" id="ARBA00022857"/>
    </source>
</evidence>
<dbReference type="SUPFAM" id="SSF53597">
    <property type="entry name" value="Dihydrofolate reductase-like"/>
    <property type="match status" value="1"/>
</dbReference>
<evidence type="ECO:0000256" key="6">
    <source>
        <dbReference type="ARBA" id="ARBA00023002"/>
    </source>
</evidence>
<comment type="catalytic activity">
    <reaction evidence="8">
        <text>(6S)-5,6,7,8-tetrahydrofolate + NADP(+) = 7,8-dihydrofolate + NADPH + H(+)</text>
        <dbReference type="Rhea" id="RHEA:15009"/>
        <dbReference type="ChEBI" id="CHEBI:15378"/>
        <dbReference type="ChEBI" id="CHEBI:57451"/>
        <dbReference type="ChEBI" id="CHEBI:57453"/>
        <dbReference type="ChEBI" id="CHEBI:57783"/>
        <dbReference type="ChEBI" id="CHEBI:58349"/>
        <dbReference type="EC" id="1.5.1.3"/>
    </reaction>
</comment>
<keyword evidence="4 8" id="KW-0554">One-carbon metabolism</keyword>
<dbReference type="PANTHER" id="PTHR48069">
    <property type="entry name" value="DIHYDROFOLATE REDUCTASE"/>
    <property type="match status" value="1"/>
</dbReference>
<reference evidence="10 11" key="1">
    <citation type="submission" date="2022-07" db="EMBL/GenBank/DDBJ databases">
        <title>Fecal culturing of patients with breast cancer.</title>
        <authorList>
            <person name="Teng N.M.Y."/>
            <person name="Kiu R."/>
            <person name="Evans R."/>
            <person name="Baker D.J."/>
            <person name="Zenner C."/>
            <person name="Robinson S.D."/>
            <person name="Hall L.J."/>
        </authorList>
    </citation>
    <scope>NUCLEOTIDE SEQUENCE [LARGE SCALE GENOMIC DNA]</scope>
    <source>
        <strain evidence="10 11">LH1063</strain>
    </source>
</reference>
<dbReference type="Proteomes" id="UP001205603">
    <property type="component" value="Unassembled WGS sequence"/>
</dbReference>
<accession>A0ABT1MJG9</accession>
<evidence type="ECO:0000256" key="7">
    <source>
        <dbReference type="ARBA" id="ARBA00025067"/>
    </source>
</evidence>
<dbReference type="Gene3D" id="3.40.430.10">
    <property type="entry name" value="Dihydrofolate Reductase, subunit A"/>
    <property type="match status" value="1"/>
</dbReference>
<gene>
    <name evidence="10" type="ORF">NMU02_11705</name>
</gene>
<comment type="caution">
    <text evidence="10">The sequence shown here is derived from an EMBL/GenBank/DDBJ whole genome shotgun (WGS) entry which is preliminary data.</text>
</comment>
<dbReference type="EC" id="1.5.1.3" evidence="3 8"/>
<dbReference type="InterPro" id="IPR012259">
    <property type="entry name" value="DHFR"/>
</dbReference>
<dbReference type="PANTHER" id="PTHR48069:SF3">
    <property type="entry name" value="DIHYDROFOLATE REDUCTASE"/>
    <property type="match status" value="1"/>
</dbReference>
<comment type="pathway">
    <text evidence="1 8">Cofactor biosynthesis; tetrahydrofolate biosynthesis; 5,6,7,8-tetrahydrofolate from 7,8-dihydrofolate: step 1/1.</text>
</comment>
<dbReference type="EMBL" id="JANDHW010000013">
    <property type="protein sequence ID" value="MCP9612757.1"/>
    <property type="molecule type" value="Genomic_DNA"/>
</dbReference>
<evidence type="ECO:0000256" key="4">
    <source>
        <dbReference type="ARBA" id="ARBA00022563"/>
    </source>
</evidence>
<keyword evidence="5 8" id="KW-0521">NADP</keyword>
<dbReference type="InterPro" id="IPR024072">
    <property type="entry name" value="DHFR-like_dom_sf"/>
</dbReference>
<evidence type="ECO:0000256" key="8">
    <source>
        <dbReference type="PIRNR" id="PIRNR000194"/>
    </source>
</evidence>
<dbReference type="Pfam" id="PF00186">
    <property type="entry name" value="DHFR_1"/>
    <property type="match status" value="1"/>
</dbReference>
<keyword evidence="11" id="KW-1185">Reference proteome</keyword>
<feature type="domain" description="DHFR" evidence="9">
    <location>
        <begin position="3"/>
        <end position="163"/>
    </location>
</feature>
<keyword evidence="6 8" id="KW-0560">Oxidoreductase</keyword>
<organism evidence="10 11">
    <name type="scientific">Coprobacter tertius</name>
    <dbReference type="NCBI Taxonomy" id="2944915"/>
    <lineage>
        <taxon>Bacteria</taxon>
        <taxon>Pseudomonadati</taxon>
        <taxon>Bacteroidota</taxon>
        <taxon>Bacteroidia</taxon>
        <taxon>Bacteroidales</taxon>
        <taxon>Barnesiellaceae</taxon>
        <taxon>Coprobacter</taxon>
    </lineage>
</organism>
<name>A0ABT1MJG9_9BACT</name>
<proteinExistence type="inferred from homology"/>
<evidence type="ECO:0000313" key="10">
    <source>
        <dbReference type="EMBL" id="MCP9612757.1"/>
    </source>
</evidence>
<evidence type="ECO:0000259" key="9">
    <source>
        <dbReference type="PROSITE" id="PS51330"/>
    </source>
</evidence>
<dbReference type="PIRSF" id="PIRSF000194">
    <property type="entry name" value="DHFR"/>
    <property type="match status" value="1"/>
</dbReference>
<dbReference type="RefSeq" id="WP_255028112.1">
    <property type="nucleotide sequence ID" value="NZ_JANDHW010000013.1"/>
</dbReference>
<dbReference type="PROSITE" id="PS51330">
    <property type="entry name" value="DHFR_2"/>
    <property type="match status" value="1"/>
</dbReference>
<protein>
    <recommendedName>
        <fullName evidence="3 8">Dihydrofolate reductase</fullName>
        <ecNumber evidence="3 8">1.5.1.3</ecNumber>
    </recommendedName>
</protein>
<comment type="similarity">
    <text evidence="2 8">Belongs to the dihydrofolate reductase family.</text>
</comment>
<dbReference type="InterPro" id="IPR001796">
    <property type="entry name" value="DHFR_dom"/>
</dbReference>
<comment type="function">
    <text evidence="7 8">Key enzyme in folate metabolism. Catalyzes an essential reaction for de novo glycine and purine synthesis, and for DNA precursor synthesis.</text>
</comment>
<evidence type="ECO:0000256" key="3">
    <source>
        <dbReference type="ARBA" id="ARBA00012856"/>
    </source>
</evidence>
<dbReference type="CDD" id="cd00209">
    <property type="entry name" value="DHFR"/>
    <property type="match status" value="1"/>
</dbReference>
<sequence>MPKISLIAAVAENLAIGRNKELLCRLPNDMKHFKEMTLNHAVIMGRRTYESLPNGALVDRKNLVLTSVPESFYDNAFACYSIEDALQLCESEDEVFVIGGAMVYKETIDMATTLYITEIHHKFDNADSFFPEIDKNIWKEISRQDFPADNKHEYPYSFVTYIRK</sequence>